<evidence type="ECO:0000313" key="2">
    <source>
        <dbReference type="EMBL" id="CAK0814680.1"/>
    </source>
</evidence>
<dbReference type="Proteomes" id="UP001189429">
    <property type="component" value="Unassembled WGS sequence"/>
</dbReference>
<dbReference type="EMBL" id="CAUYUJ010005705">
    <property type="protein sequence ID" value="CAK0814680.1"/>
    <property type="molecule type" value="Genomic_DNA"/>
</dbReference>
<accession>A0ABN9RA65</accession>
<evidence type="ECO:0000256" key="1">
    <source>
        <dbReference type="SAM" id="MobiDB-lite"/>
    </source>
</evidence>
<keyword evidence="3" id="KW-1185">Reference proteome</keyword>
<feature type="non-terminal residue" evidence="2">
    <location>
        <position position="249"/>
    </location>
</feature>
<feature type="region of interest" description="Disordered" evidence="1">
    <location>
        <begin position="12"/>
        <end position="53"/>
    </location>
</feature>
<sequence>MALLTLLGQAQAALPQGPQGPVDRPRTLPSRSESWPERLPSLKGLPSSDEGTYLSPKLQHGGESKRVQFFYHGHAFDARSDAGIPARKWMLERRLRSYTGHWLEDPHTVDEEMDELGLRPVCVPYVARFLEHPSMGPLVVERAEQQGVTIPQARIDMAIDICSEAFRRRRRQRQRHAAWMVNLAYTDPREWLLQWGFHLDAKRDEIQDFIDGRGLRQAHADLELVNFECSHLQSTDSVDARSACSASST</sequence>
<feature type="compositionally biased region" description="Low complexity" evidence="1">
    <location>
        <begin position="12"/>
        <end position="21"/>
    </location>
</feature>
<proteinExistence type="predicted"/>
<evidence type="ECO:0008006" key="4">
    <source>
        <dbReference type="Google" id="ProtNLM"/>
    </source>
</evidence>
<name>A0ABN9RA65_9DINO</name>
<protein>
    <recommendedName>
        <fullName evidence="4">Ubiquinone biosynthesis protein</fullName>
    </recommendedName>
</protein>
<evidence type="ECO:0000313" key="3">
    <source>
        <dbReference type="Proteomes" id="UP001189429"/>
    </source>
</evidence>
<reference evidence="2" key="1">
    <citation type="submission" date="2023-10" db="EMBL/GenBank/DDBJ databases">
        <authorList>
            <person name="Chen Y."/>
            <person name="Shah S."/>
            <person name="Dougan E. K."/>
            <person name="Thang M."/>
            <person name="Chan C."/>
        </authorList>
    </citation>
    <scope>NUCLEOTIDE SEQUENCE [LARGE SCALE GENOMIC DNA]</scope>
</reference>
<organism evidence="2 3">
    <name type="scientific">Prorocentrum cordatum</name>
    <dbReference type="NCBI Taxonomy" id="2364126"/>
    <lineage>
        <taxon>Eukaryota</taxon>
        <taxon>Sar</taxon>
        <taxon>Alveolata</taxon>
        <taxon>Dinophyceae</taxon>
        <taxon>Prorocentrales</taxon>
        <taxon>Prorocentraceae</taxon>
        <taxon>Prorocentrum</taxon>
    </lineage>
</organism>
<comment type="caution">
    <text evidence="2">The sequence shown here is derived from an EMBL/GenBank/DDBJ whole genome shotgun (WGS) entry which is preliminary data.</text>
</comment>
<gene>
    <name evidence="2" type="ORF">PCOR1329_LOCUS18211</name>
</gene>